<dbReference type="Proteomes" id="UP000316621">
    <property type="component" value="Chromosome 7"/>
</dbReference>
<sequence length="52" mass="5541">MSRNTLASALCGTLESLGTKKGEQKELATVVQEGSEESTVTSPQLTVERESE</sequence>
<protein>
    <submittedName>
        <fullName evidence="2">Uncharacterized protein</fullName>
    </submittedName>
</protein>
<organism evidence="2 3">
    <name type="scientific">Papaver somniferum</name>
    <name type="common">Opium poppy</name>
    <dbReference type="NCBI Taxonomy" id="3469"/>
    <lineage>
        <taxon>Eukaryota</taxon>
        <taxon>Viridiplantae</taxon>
        <taxon>Streptophyta</taxon>
        <taxon>Embryophyta</taxon>
        <taxon>Tracheophyta</taxon>
        <taxon>Spermatophyta</taxon>
        <taxon>Magnoliopsida</taxon>
        <taxon>Ranunculales</taxon>
        <taxon>Papaveraceae</taxon>
        <taxon>Papaveroideae</taxon>
        <taxon>Papaver</taxon>
    </lineage>
</organism>
<dbReference type="EMBL" id="CM010721">
    <property type="protein sequence ID" value="RZC71949.1"/>
    <property type="molecule type" value="Genomic_DNA"/>
</dbReference>
<evidence type="ECO:0000256" key="1">
    <source>
        <dbReference type="SAM" id="MobiDB-lite"/>
    </source>
</evidence>
<proteinExistence type="predicted"/>
<keyword evidence="3" id="KW-1185">Reference proteome</keyword>
<evidence type="ECO:0000313" key="2">
    <source>
        <dbReference type="EMBL" id="RZC71949.1"/>
    </source>
</evidence>
<gene>
    <name evidence="2" type="ORF">C5167_035123</name>
</gene>
<dbReference type="Gramene" id="RZC71949">
    <property type="protein sequence ID" value="RZC71949"/>
    <property type="gene ID" value="C5167_035123"/>
</dbReference>
<accession>A0A4Y7KJ26</accession>
<feature type="region of interest" description="Disordered" evidence="1">
    <location>
        <begin position="22"/>
        <end position="52"/>
    </location>
</feature>
<reference evidence="2 3" key="1">
    <citation type="journal article" date="2018" name="Science">
        <title>The opium poppy genome and morphinan production.</title>
        <authorList>
            <person name="Guo L."/>
            <person name="Winzer T."/>
            <person name="Yang X."/>
            <person name="Li Y."/>
            <person name="Ning Z."/>
            <person name="He Z."/>
            <person name="Teodor R."/>
            <person name="Lu Y."/>
            <person name="Bowser T.A."/>
            <person name="Graham I.A."/>
            <person name="Ye K."/>
        </authorList>
    </citation>
    <scope>NUCLEOTIDE SEQUENCE [LARGE SCALE GENOMIC DNA]</scope>
    <source>
        <strain evidence="3">cv. HN1</strain>
        <tissue evidence="2">Leaves</tissue>
    </source>
</reference>
<evidence type="ECO:0000313" key="3">
    <source>
        <dbReference type="Proteomes" id="UP000316621"/>
    </source>
</evidence>
<name>A0A4Y7KJ26_PAPSO</name>
<dbReference type="AlphaFoldDB" id="A0A4Y7KJ26"/>